<keyword evidence="2" id="KW-1133">Transmembrane helix</keyword>
<dbReference type="EMBL" id="CP074694">
    <property type="protein sequence ID" value="QVL34323.1"/>
    <property type="molecule type" value="Genomic_DNA"/>
</dbReference>
<organism evidence="3 4">
    <name type="scientific">Telmatocola sphagniphila</name>
    <dbReference type="NCBI Taxonomy" id="1123043"/>
    <lineage>
        <taxon>Bacteria</taxon>
        <taxon>Pseudomonadati</taxon>
        <taxon>Planctomycetota</taxon>
        <taxon>Planctomycetia</taxon>
        <taxon>Gemmatales</taxon>
        <taxon>Gemmataceae</taxon>
    </lineage>
</organism>
<feature type="transmembrane region" description="Helical" evidence="2">
    <location>
        <begin position="7"/>
        <end position="27"/>
    </location>
</feature>
<keyword evidence="2" id="KW-0812">Transmembrane</keyword>
<evidence type="ECO:0000313" key="4">
    <source>
        <dbReference type="Proteomes" id="UP000676194"/>
    </source>
</evidence>
<dbReference type="Proteomes" id="UP000676194">
    <property type="component" value="Chromosome"/>
</dbReference>
<feature type="transmembrane region" description="Helical" evidence="2">
    <location>
        <begin position="42"/>
        <end position="61"/>
    </location>
</feature>
<dbReference type="KEGG" id="tsph:KIH39_10570"/>
<dbReference type="RefSeq" id="WP_213499293.1">
    <property type="nucleotide sequence ID" value="NZ_CP074694.1"/>
</dbReference>
<dbReference type="AlphaFoldDB" id="A0A8E6BBW6"/>
<keyword evidence="2" id="KW-0472">Membrane</keyword>
<accession>A0A8E6BBW6</accession>
<name>A0A8E6BBW6_9BACT</name>
<evidence type="ECO:0000256" key="2">
    <source>
        <dbReference type="SAM" id="Phobius"/>
    </source>
</evidence>
<keyword evidence="4" id="KW-1185">Reference proteome</keyword>
<reference evidence="3" key="1">
    <citation type="submission" date="2021-05" db="EMBL/GenBank/DDBJ databases">
        <title>Complete genome sequence of the cellulolytic planctomycete Telmatocola sphagniphila SP2T and characterization of the first cellulase from planctomycetes.</title>
        <authorList>
            <person name="Rakitin A.L."/>
            <person name="Beletsky A.V."/>
            <person name="Naumoff D.G."/>
            <person name="Kulichevskaya I.S."/>
            <person name="Mardanov A.V."/>
            <person name="Ravin N.V."/>
            <person name="Dedysh S.N."/>
        </authorList>
    </citation>
    <scope>NUCLEOTIDE SEQUENCE</scope>
    <source>
        <strain evidence="3">SP2T</strain>
    </source>
</reference>
<proteinExistence type="predicted"/>
<evidence type="ECO:0000256" key="1">
    <source>
        <dbReference type="SAM" id="MobiDB-lite"/>
    </source>
</evidence>
<feature type="compositionally biased region" description="Basic and acidic residues" evidence="1">
    <location>
        <begin position="75"/>
        <end position="96"/>
    </location>
</feature>
<sequence>MLQRGIYIFLTVFWLGVALFLTFRGYLMPDWNPAEEQARKLQWLQVASFIFVGWNLVRLALNRSQRRQQSQIAEDYARRIQDRPDPANKANRETSP</sequence>
<protein>
    <submittedName>
        <fullName evidence="3">Uncharacterized protein</fullName>
    </submittedName>
</protein>
<feature type="region of interest" description="Disordered" evidence="1">
    <location>
        <begin position="72"/>
        <end position="96"/>
    </location>
</feature>
<evidence type="ECO:0000313" key="3">
    <source>
        <dbReference type="EMBL" id="QVL34323.1"/>
    </source>
</evidence>
<gene>
    <name evidence="3" type="ORF">KIH39_10570</name>
</gene>